<dbReference type="GO" id="GO:0032040">
    <property type="term" value="C:small-subunit processome"/>
    <property type="evidence" value="ECO:0007669"/>
    <property type="project" value="TreeGrafter"/>
</dbReference>
<feature type="compositionally biased region" description="Basic and acidic residues" evidence="3">
    <location>
        <begin position="1678"/>
        <end position="1715"/>
    </location>
</feature>
<feature type="region of interest" description="Disordered" evidence="3">
    <location>
        <begin position="214"/>
        <end position="249"/>
    </location>
</feature>
<feature type="compositionally biased region" description="Basic and acidic residues" evidence="3">
    <location>
        <begin position="1945"/>
        <end position="1955"/>
    </location>
</feature>
<feature type="compositionally biased region" description="Low complexity" evidence="3">
    <location>
        <begin position="1904"/>
        <end position="1914"/>
    </location>
</feature>
<feature type="compositionally biased region" description="Acidic residues" evidence="3">
    <location>
        <begin position="1422"/>
        <end position="1436"/>
    </location>
</feature>
<feature type="compositionally biased region" description="Acidic residues" evidence="3">
    <location>
        <begin position="1330"/>
        <end position="1354"/>
    </location>
</feature>
<evidence type="ECO:0000259" key="4">
    <source>
        <dbReference type="Pfam" id="PF09368"/>
    </source>
</evidence>
<name>A0A5A8D871_CAFRO</name>
<feature type="region of interest" description="Disordered" evidence="3">
    <location>
        <begin position="1631"/>
        <end position="1806"/>
    </location>
</feature>
<feature type="region of interest" description="Disordered" evidence="3">
    <location>
        <begin position="1819"/>
        <end position="2017"/>
    </location>
</feature>
<dbReference type="PANTHER" id="PTHR13237:SF9">
    <property type="entry name" value="NEUROGUIDIN"/>
    <property type="match status" value="1"/>
</dbReference>
<proteinExistence type="predicted"/>
<feature type="compositionally biased region" description="Low complexity" evidence="3">
    <location>
        <begin position="1827"/>
        <end position="1839"/>
    </location>
</feature>
<dbReference type="Proteomes" id="UP000324907">
    <property type="component" value="Unassembled WGS sequence"/>
</dbReference>
<protein>
    <recommendedName>
        <fullName evidence="4">Sas10 C-terminal domain-containing protein</fullName>
    </recommendedName>
</protein>
<sequence length="2017" mass="213882">MAAARGPAAPDNQVFVDVLDPKHVMETRDGVPPPVRMARVTEDTVVAPALDEAELAEAHRVPLGPWHQVMPPVPADSISTSLEPPLMATSQWYQVAVVSTPSGITSMRIRDWSSTVSNLHERWQAVHEELTGDELIKTAGLPASDMAGGGPLLARLSLPAQPECLDIEPHLQTVLACICDGHPWVIPMAALMPNCAAAAEAYAENEGATGKQLMEDPEEEEAEAQQDAESEQDSSDDEQDAAGDDGPFSYDPLDAETFTAIAAGAEYFPEYMLPGTGGTVNVHCRWAGLPKGVRWETLEWRGVAHGCGALILLMGMHEAPPGGVAAAAAGGDSAGAREVAVLDANSGCCLLRSGPLRGLTSAGWAPAGKGNRSPKAGCKSSDLGGGALLGMEDGSLSVWACGAAMREARASCLATSRQEWEPVVCGPETMKLLIRTNVPDEGSLVRIGDRSSNTGIWGGFLAPGHELVFIKRMFRHRPVRARCSPLLLGWRPAANGPLAKVPPGGCAARFPGANADCGGTLAMAVLSQDDTGLDLRATKAFHPIDSLSSAVEQQPAKFLPMIRAGEFDDDDALSHSDQPAVAGAGLNGHENDELGRGFAGFQNWQLSLLGEVVPPQHQASAVEARTKARFMVAGHDRSGFAFVGHTAGSKVGVLCPWFPASEAEPETRVCRLGSWRSIDVTAQPQGTGVGVEPKVLCATDGSQPLITSLAFADCDSNLIPPSKLLMPAAAGGQRCGTVFATSNWGSFEGFSVLDSRMPRTGFEASQLSTLRRRCMVAEPLRSRCAVAMGPGADAPSGVPSGQQWLDIAAVTPLRPPPTVGEGWEGIAEMTTDAIGDDSGHYFGHAWKLMDAQAGFAAQLRDPYGSVARLELSPESLAPHGASLWAYADWRLVGRAASTWPAVASGRVLPAGACAEEEEDEEYEDGELVVAHQGQGDQGTGPEEEEEEGDEDTVLASRSGLRAQAGNSAERALRRRDELLAQRALPPPPVAPKRSAHDGVAMAERGWDLALSGQFESMLEPLRTYAHKLDKDTRKRRKAQGNPATIAKLDEKLFRYAKDLDLALRDAAGSDGAAAGLSQSLVELLVKSTQNAVDAAVDREADELARDRAKWLDRVIPEAVGAVDDLVGLSGTAHAAVAEALTLRGAILAAEESAEAAAAIAENALDRAKSGAVVDPLTQELGSELGKALGSSRAAVEDLSTEFAAFTRRQARLKSGAAAPPPTQASLAQLQERASRLDSLLRDLESLALREPSASMLSLSAAPDQRARKPGKKAAGAAVQDVVEDEFERAAGRFTDGPASGLSIVGGEPEESSGSDDEEAVMDLRSRAAVSEDESDSEDDSDGDDDDDDVSEDGAMDARVAQRSGRGLTSRSMADAESDEDSEEDSDEDEIDDDEARALGKQVRDSTLTSAWGADRTAYYEGGEGDDDDDAAEEEEQAAVAMMRARAAEMDEEDFASGALAAGRLAALASGEASAGDALPAGKHAVSRDASTLSDAERAALLDADAPELRRLVADLADRAAALRRQLTEARAAQAASRPSQGVPLLEARLQLLLLYMAHVSFFLVLRAEGAPARTHPVVRRLVRLRGLLERTRPLVARMRPRIDRAVRAAQCKAAGQGAGSRDEDLAAPGLDELATGVDGSDDEQAAGVSSRKRASGAPSSGDAKFRPSKLAAVPYTGDESKAGKADKDAERRRRRAERSEALQEMRMRASERPEEQDMGGAEVLDMGDDASDDEVGQGEGRGRARLGAADDGGGFEDRALAAREEERRRYEEENFVRLGMSKEERKARSRRDRERQRFTALGDIGGAVDSLMDSLRDEAAAPRAVPGASLRGAAGSSSARELERQQAGMERFAREVKGAAVRAAKRRRPRSGEDDDEEAIGGGPDRWAVGGGASLGGDAEDDLYAAAERLAASRRAARQSEREERFEHRASTARDAIAEPATAGSKREITREIRTNRGLTKYRKKEARNPRVANRIKADRQAKRRKSAVPEARREGEAGYDGEATGVRAGISRSRIM</sequence>
<feature type="compositionally biased region" description="Acidic residues" evidence="3">
    <location>
        <begin position="941"/>
        <end position="952"/>
    </location>
</feature>
<evidence type="ECO:0000313" key="6">
    <source>
        <dbReference type="Proteomes" id="UP000324907"/>
    </source>
</evidence>
<feature type="compositionally biased region" description="Acidic residues" evidence="3">
    <location>
        <begin position="1307"/>
        <end position="1320"/>
    </location>
</feature>
<feature type="compositionally biased region" description="Acidic residues" evidence="3">
    <location>
        <begin position="215"/>
        <end position="243"/>
    </location>
</feature>
<dbReference type="InterPro" id="IPR018972">
    <property type="entry name" value="Sas10_C_dom"/>
</dbReference>
<reference evidence="5 6" key="1">
    <citation type="submission" date="2019-07" db="EMBL/GenBank/DDBJ databases">
        <title>Genomes of Cafeteria roenbergensis.</title>
        <authorList>
            <person name="Fischer M.G."/>
            <person name="Hackl T."/>
            <person name="Roman M."/>
        </authorList>
    </citation>
    <scope>NUCLEOTIDE SEQUENCE [LARGE SCALE GENOMIC DNA]</scope>
    <source>
        <strain evidence="5 6">RCC970-E3</strain>
    </source>
</reference>
<evidence type="ECO:0000256" key="2">
    <source>
        <dbReference type="SAM" id="Coils"/>
    </source>
</evidence>
<dbReference type="EMBL" id="VLTL01000091">
    <property type="protein sequence ID" value="KAA0161663.1"/>
    <property type="molecule type" value="Genomic_DNA"/>
</dbReference>
<dbReference type="Pfam" id="PF09368">
    <property type="entry name" value="Sas10"/>
    <property type="match status" value="1"/>
</dbReference>
<feature type="compositionally biased region" description="Gly residues" evidence="3">
    <location>
        <begin position="1880"/>
        <end position="1895"/>
    </location>
</feature>
<keyword evidence="1" id="KW-0597">Phosphoprotein</keyword>
<keyword evidence="2" id="KW-0175">Coiled coil</keyword>
<evidence type="ECO:0000313" key="5">
    <source>
        <dbReference type="EMBL" id="KAA0161663.1"/>
    </source>
</evidence>
<gene>
    <name evidence="5" type="ORF">FNF28_04967</name>
</gene>
<feature type="compositionally biased region" description="Basic and acidic residues" evidence="3">
    <location>
        <begin position="1918"/>
        <end position="1932"/>
    </location>
</feature>
<evidence type="ECO:0000256" key="1">
    <source>
        <dbReference type="ARBA" id="ARBA00022553"/>
    </source>
</evidence>
<evidence type="ECO:0000256" key="3">
    <source>
        <dbReference type="SAM" id="MobiDB-lite"/>
    </source>
</evidence>
<accession>A0A5A8D871</accession>
<dbReference type="PANTHER" id="PTHR13237">
    <property type="entry name" value="SOMETHING ABOUT SILENCING PROTEIN 10-RELATED"/>
    <property type="match status" value="1"/>
</dbReference>
<organism evidence="5 6">
    <name type="scientific">Cafeteria roenbergensis</name>
    <name type="common">Marine flagellate</name>
    <dbReference type="NCBI Taxonomy" id="33653"/>
    <lineage>
        <taxon>Eukaryota</taxon>
        <taxon>Sar</taxon>
        <taxon>Stramenopiles</taxon>
        <taxon>Bigyra</taxon>
        <taxon>Opalozoa</taxon>
        <taxon>Bicosoecida</taxon>
        <taxon>Cafeteriaceae</taxon>
        <taxon>Cafeteria</taxon>
    </lineage>
</organism>
<dbReference type="GO" id="GO:0000462">
    <property type="term" value="P:maturation of SSU-rRNA from tricistronic rRNA transcript (SSU-rRNA, 5.8S rRNA, LSU-rRNA)"/>
    <property type="evidence" value="ECO:0007669"/>
    <property type="project" value="TreeGrafter"/>
</dbReference>
<feature type="compositionally biased region" description="Acidic residues" evidence="3">
    <location>
        <begin position="1375"/>
        <end position="1394"/>
    </location>
</feature>
<feature type="domain" description="Sas10 C-terminal" evidence="4">
    <location>
        <begin position="1944"/>
        <end position="2015"/>
    </location>
</feature>
<dbReference type="InterPro" id="IPR007146">
    <property type="entry name" value="Sas10/Utp3/C1D"/>
</dbReference>
<dbReference type="Pfam" id="PF04000">
    <property type="entry name" value="Sas10_Utp3"/>
    <property type="match status" value="1"/>
</dbReference>
<feature type="compositionally biased region" description="Acidic residues" evidence="3">
    <location>
        <begin position="1725"/>
        <end position="1736"/>
    </location>
</feature>
<feature type="region of interest" description="Disordered" evidence="3">
    <location>
        <begin position="1254"/>
        <end position="1437"/>
    </location>
</feature>
<comment type="caution">
    <text evidence="5">The sequence shown here is derived from an EMBL/GenBank/DDBJ whole genome shotgun (WGS) entry which is preliminary data.</text>
</comment>
<feature type="coiled-coil region" evidence="2">
    <location>
        <begin position="1505"/>
        <end position="1532"/>
    </location>
</feature>
<feature type="region of interest" description="Disordered" evidence="3">
    <location>
        <begin position="932"/>
        <end position="971"/>
    </location>
</feature>
<feature type="compositionally biased region" description="Basic and acidic residues" evidence="3">
    <location>
        <begin position="1755"/>
        <end position="1797"/>
    </location>
</feature>